<evidence type="ECO:0000313" key="9">
    <source>
        <dbReference type="EMBL" id="QDV36661.1"/>
    </source>
</evidence>
<dbReference type="AlphaFoldDB" id="A0A518H799"/>
<gene>
    <name evidence="9" type="ORF">ElP_45900</name>
</gene>
<feature type="domain" description="DUF2179" evidence="7">
    <location>
        <begin position="122"/>
        <end position="168"/>
    </location>
</feature>
<name>A0A518H799_9BACT</name>
<dbReference type="Pfam" id="PF18955">
    <property type="entry name" value="DUF5698"/>
    <property type="match status" value="1"/>
</dbReference>
<keyword evidence="10" id="KW-1185">Reference proteome</keyword>
<keyword evidence="5 6" id="KW-0472">Membrane</keyword>
<dbReference type="GO" id="GO:0005886">
    <property type="term" value="C:plasma membrane"/>
    <property type="evidence" value="ECO:0007669"/>
    <property type="project" value="UniProtKB-SubCell"/>
</dbReference>
<comment type="similarity">
    <text evidence="6">Belongs to the UPF0316 family.</text>
</comment>
<evidence type="ECO:0000313" key="10">
    <source>
        <dbReference type="Proteomes" id="UP000317835"/>
    </source>
</evidence>
<feature type="transmembrane region" description="Helical" evidence="6">
    <location>
        <begin position="41"/>
        <end position="62"/>
    </location>
</feature>
<dbReference type="Proteomes" id="UP000317835">
    <property type="component" value="Chromosome"/>
</dbReference>
<protein>
    <recommendedName>
        <fullName evidence="6">UPF0316 protein ElP_45900</fullName>
    </recommendedName>
</protein>
<dbReference type="PANTHER" id="PTHR40060:SF1">
    <property type="entry name" value="UPF0316 PROTEIN YEBE"/>
    <property type="match status" value="1"/>
</dbReference>
<dbReference type="PANTHER" id="PTHR40060">
    <property type="entry name" value="UPF0316 PROTEIN YEBE"/>
    <property type="match status" value="1"/>
</dbReference>
<dbReference type="OrthoDB" id="48231at2"/>
<evidence type="ECO:0000256" key="6">
    <source>
        <dbReference type="HAMAP-Rule" id="MF_01515"/>
    </source>
</evidence>
<evidence type="ECO:0000256" key="1">
    <source>
        <dbReference type="ARBA" id="ARBA00004651"/>
    </source>
</evidence>
<dbReference type="HAMAP" id="MF_01515">
    <property type="entry name" value="UPF0316"/>
    <property type="match status" value="1"/>
</dbReference>
<evidence type="ECO:0000259" key="8">
    <source>
        <dbReference type="Pfam" id="PF18955"/>
    </source>
</evidence>
<keyword evidence="4 6" id="KW-1133">Transmembrane helix</keyword>
<comment type="subcellular location">
    <subcellularLocation>
        <location evidence="1 6">Cell membrane</location>
        <topology evidence="1 6">Multi-pass membrane protein</topology>
    </subcellularLocation>
</comment>
<dbReference type="NCBIfam" id="NF003191">
    <property type="entry name" value="PRK04164.1-2"/>
    <property type="match status" value="1"/>
</dbReference>
<evidence type="ECO:0000256" key="5">
    <source>
        <dbReference type="ARBA" id="ARBA00023136"/>
    </source>
</evidence>
<evidence type="ECO:0000256" key="2">
    <source>
        <dbReference type="ARBA" id="ARBA00022475"/>
    </source>
</evidence>
<sequence length="190" mass="20967">MSLLTTLPTWAIALLIFLMRIADVSFGTLRTISVVQGRIRLSVLLGFFEVLIWVVGVSQVMAGFDENPILAVAYAGGFAAGNGVGIAIEKRLALGSVVVRIISPNHGERIAETLRVQGYRLTTFMGQGRNGPVTLLFVTCRRREAPRIIRTAQGQDPALFYTIETLRERSVELLTPLPHVTGWRAYLKMK</sequence>
<feature type="transmembrane region" description="Helical" evidence="6">
    <location>
        <begin position="68"/>
        <end position="88"/>
    </location>
</feature>
<proteinExistence type="inferred from homology"/>
<organism evidence="9 10">
    <name type="scientific">Tautonia plasticadhaerens</name>
    <dbReference type="NCBI Taxonomy" id="2527974"/>
    <lineage>
        <taxon>Bacteria</taxon>
        <taxon>Pseudomonadati</taxon>
        <taxon>Planctomycetota</taxon>
        <taxon>Planctomycetia</taxon>
        <taxon>Isosphaerales</taxon>
        <taxon>Isosphaeraceae</taxon>
        <taxon>Tautonia</taxon>
    </lineage>
</organism>
<dbReference type="RefSeq" id="WP_145273280.1">
    <property type="nucleotide sequence ID" value="NZ_CP036426.1"/>
</dbReference>
<feature type="domain" description="DUF5698" evidence="8">
    <location>
        <begin position="28"/>
        <end position="86"/>
    </location>
</feature>
<dbReference type="InterPro" id="IPR044035">
    <property type="entry name" value="DUF5698"/>
</dbReference>
<dbReference type="CDD" id="cd16381">
    <property type="entry name" value="YitT_C_like_1"/>
    <property type="match status" value="1"/>
</dbReference>
<dbReference type="EMBL" id="CP036426">
    <property type="protein sequence ID" value="QDV36661.1"/>
    <property type="molecule type" value="Genomic_DNA"/>
</dbReference>
<reference evidence="9 10" key="1">
    <citation type="submission" date="2019-02" db="EMBL/GenBank/DDBJ databases">
        <title>Deep-cultivation of Planctomycetes and their phenomic and genomic characterization uncovers novel biology.</title>
        <authorList>
            <person name="Wiegand S."/>
            <person name="Jogler M."/>
            <person name="Boedeker C."/>
            <person name="Pinto D."/>
            <person name="Vollmers J."/>
            <person name="Rivas-Marin E."/>
            <person name="Kohn T."/>
            <person name="Peeters S.H."/>
            <person name="Heuer A."/>
            <person name="Rast P."/>
            <person name="Oberbeckmann S."/>
            <person name="Bunk B."/>
            <person name="Jeske O."/>
            <person name="Meyerdierks A."/>
            <person name="Storesund J.E."/>
            <person name="Kallscheuer N."/>
            <person name="Luecker S."/>
            <person name="Lage O.M."/>
            <person name="Pohl T."/>
            <person name="Merkel B.J."/>
            <person name="Hornburger P."/>
            <person name="Mueller R.-W."/>
            <person name="Bruemmer F."/>
            <person name="Labrenz M."/>
            <person name="Spormann A.M."/>
            <person name="Op den Camp H."/>
            <person name="Overmann J."/>
            <person name="Amann R."/>
            <person name="Jetten M.S.M."/>
            <person name="Mascher T."/>
            <person name="Medema M.H."/>
            <person name="Devos D.P."/>
            <person name="Kaster A.-K."/>
            <person name="Ovreas L."/>
            <person name="Rohde M."/>
            <person name="Galperin M.Y."/>
            <person name="Jogler C."/>
        </authorList>
    </citation>
    <scope>NUCLEOTIDE SEQUENCE [LARGE SCALE GENOMIC DNA]</scope>
    <source>
        <strain evidence="9 10">ElP</strain>
    </source>
</reference>
<dbReference type="InterPro" id="IPR022930">
    <property type="entry name" value="UPF0316"/>
</dbReference>
<dbReference type="KEGG" id="tpla:ElP_45900"/>
<dbReference type="Pfam" id="PF10035">
    <property type="entry name" value="DUF2179"/>
    <property type="match status" value="1"/>
</dbReference>
<evidence type="ECO:0000259" key="7">
    <source>
        <dbReference type="Pfam" id="PF10035"/>
    </source>
</evidence>
<dbReference type="InterPro" id="IPR019264">
    <property type="entry name" value="DUF2179"/>
</dbReference>
<keyword evidence="2 6" id="KW-1003">Cell membrane</keyword>
<keyword evidence="3 6" id="KW-0812">Transmembrane</keyword>
<accession>A0A518H799</accession>
<feature type="transmembrane region" description="Helical" evidence="6">
    <location>
        <begin position="6"/>
        <end position="29"/>
    </location>
</feature>
<evidence type="ECO:0000256" key="3">
    <source>
        <dbReference type="ARBA" id="ARBA00022692"/>
    </source>
</evidence>
<evidence type="ECO:0000256" key="4">
    <source>
        <dbReference type="ARBA" id="ARBA00022989"/>
    </source>
</evidence>